<reference evidence="1 2" key="1">
    <citation type="submission" date="2019-08" db="EMBL/GenBank/DDBJ databases">
        <title>The genome of the soybean aphid Biotype 1, its phylome, world population structure and adaptation to the North American continent.</title>
        <authorList>
            <person name="Giordano R."/>
            <person name="Donthu R.K."/>
            <person name="Hernandez A.G."/>
            <person name="Wright C.L."/>
            <person name="Zimin A.V."/>
        </authorList>
    </citation>
    <scope>NUCLEOTIDE SEQUENCE [LARGE SCALE GENOMIC DNA]</scope>
    <source>
        <tissue evidence="1">Whole aphids</tissue>
    </source>
</reference>
<evidence type="ECO:0000313" key="2">
    <source>
        <dbReference type="Proteomes" id="UP000475862"/>
    </source>
</evidence>
<sequence>MNREKPQKNEGKTGFFTQNQFTVGKKFLDEQKFKFLQNLSKTRKFAILKIWYKILHKFFFKYLVDKIFLTLSKYLHNFFLLAFEVQILKKFVKIMNICKLFCSSKFIKLLTNHLRSESPRSTPPLNVQQSGTHLPTFFFLFSIFFKTVEKCLLLTSIMNQGYSLLHRKPPPKFEIEALFRLVMYTDTKKKHTHHCSENQI</sequence>
<keyword evidence="2" id="KW-1185">Reference proteome</keyword>
<comment type="caution">
    <text evidence="1">The sequence shown here is derived from an EMBL/GenBank/DDBJ whole genome shotgun (WGS) entry which is preliminary data.</text>
</comment>
<dbReference type="Proteomes" id="UP000475862">
    <property type="component" value="Unassembled WGS sequence"/>
</dbReference>
<accession>A0A6G0U8Y9</accession>
<organism evidence="1 2">
    <name type="scientific">Aphis glycines</name>
    <name type="common">Soybean aphid</name>
    <dbReference type="NCBI Taxonomy" id="307491"/>
    <lineage>
        <taxon>Eukaryota</taxon>
        <taxon>Metazoa</taxon>
        <taxon>Ecdysozoa</taxon>
        <taxon>Arthropoda</taxon>
        <taxon>Hexapoda</taxon>
        <taxon>Insecta</taxon>
        <taxon>Pterygota</taxon>
        <taxon>Neoptera</taxon>
        <taxon>Paraneoptera</taxon>
        <taxon>Hemiptera</taxon>
        <taxon>Sternorrhyncha</taxon>
        <taxon>Aphidomorpha</taxon>
        <taxon>Aphidoidea</taxon>
        <taxon>Aphididae</taxon>
        <taxon>Aphidini</taxon>
        <taxon>Aphis</taxon>
        <taxon>Aphis</taxon>
    </lineage>
</organism>
<gene>
    <name evidence="1" type="ORF">AGLY_000228</name>
</gene>
<evidence type="ECO:0000313" key="1">
    <source>
        <dbReference type="EMBL" id="KAE9544686.1"/>
    </source>
</evidence>
<dbReference type="AlphaFoldDB" id="A0A6G0U8Y9"/>
<proteinExistence type="predicted"/>
<dbReference type="EMBL" id="VYZN01000001">
    <property type="protein sequence ID" value="KAE9544686.1"/>
    <property type="molecule type" value="Genomic_DNA"/>
</dbReference>
<name>A0A6G0U8Y9_APHGL</name>
<protein>
    <submittedName>
        <fullName evidence="1">Uncharacterized protein</fullName>
    </submittedName>
</protein>